<dbReference type="Proteomes" id="UP000078200">
    <property type="component" value="Unassembled WGS sequence"/>
</dbReference>
<name>A0A1A9VFX4_GLOAU</name>
<protein>
    <submittedName>
        <fullName evidence="1">Uncharacterized protein</fullName>
    </submittedName>
</protein>
<dbReference type="EnsemblMetazoa" id="GAUT035951-RA">
    <property type="protein sequence ID" value="GAUT035951-PA"/>
    <property type="gene ID" value="GAUT035951"/>
</dbReference>
<reference evidence="1" key="1">
    <citation type="submission" date="2020-05" db="UniProtKB">
        <authorList>
            <consortium name="EnsemblMetazoa"/>
        </authorList>
    </citation>
    <scope>IDENTIFICATION</scope>
    <source>
        <strain evidence="1">TTRI</strain>
    </source>
</reference>
<evidence type="ECO:0000313" key="1">
    <source>
        <dbReference type="EnsemblMetazoa" id="GAUT035951-PA"/>
    </source>
</evidence>
<keyword evidence="2" id="KW-1185">Reference proteome</keyword>
<dbReference type="AlphaFoldDB" id="A0A1A9VFX4"/>
<accession>A0A1A9VFX4</accession>
<dbReference type="VEuPathDB" id="VectorBase:GAUT035951"/>
<evidence type="ECO:0000313" key="2">
    <source>
        <dbReference type="Proteomes" id="UP000078200"/>
    </source>
</evidence>
<organism evidence="1 2">
    <name type="scientific">Glossina austeni</name>
    <name type="common">Savannah tsetse fly</name>
    <dbReference type="NCBI Taxonomy" id="7395"/>
    <lineage>
        <taxon>Eukaryota</taxon>
        <taxon>Metazoa</taxon>
        <taxon>Ecdysozoa</taxon>
        <taxon>Arthropoda</taxon>
        <taxon>Hexapoda</taxon>
        <taxon>Insecta</taxon>
        <taxon>Pterygota</taxon>
        <taxon>Neoptera</taxon>
        <taxon>Endopterygota</taxon>
        <taxon>Diptera</taxon>
        <taxon>Brachycera</taxon>
        <taxon>Muscomorpha</taxon>
        <taxon>Hippoboscoidea</taxon>
        <taxon>Glossinidae</taxon>
        <taxon>Glossina</taxon>
    </lineage>
</organism>
<proteinExistence type="predicted"/>
<sequence length="235" mass="26446">MKLIENCLELLCIRESNGNFVEDNDLLLAPLSLLIEAVSNFIECIELLSIGNSFSVFVKKELKEQQREANSFARNAAPRICTYSSPQTHADVNIRVVRIILHFQRHVSLGVVFSSSNNNDFNLTNKTHKHIKGYQIAKENSINGFVTRMLKQMQCHVIRQTFAGQGSKPNHQPNDCPGRAVNSQHAKYATKILCDDEGRRSIAVHTCISWHVCTKTTLTGKPQPTCLSETVVKKR</sequence>